<dbReference type="EMBL" id="BNJJ01000006">
    <property type="protein sequence ID" value="GHO84369.1"/>
    <property type="molecule type" value="Genomic_DNA"/>
</dbReference>
<keyword evidence="2" id="KW-1185">Reference proteome</keyword>
<comment type="caution">
    <text evidence="1">The sequence shown here is derived from an EMBL/GenBank/DDBJ whole genome shotgun (WGS) entry which is preliminary data.</text>
</comment>
<organism evidence="1 2">
    <name type="scientific">Dictyobacter formicarum</name>
    <dbReference type="NCBI Taxonomy" id="2778368"/>
    <lineage>
        <taxon>Bacteria</taxon>
        <taxon>Bacillati</taxon>
        <taxon>Chloroflexota</taxon>
        <taxon>Ktedonobacteria</taxon>
        <taxon>Ktedonobacterales</taxon>
        <taxon>Dictyobacteraceae</taxon>
        <taxon>Dictyobacter</taxon>
    </lineage>
</organism>
<dbReference type="RefSeq" id="WP_201361997.1">
    <property type="nucleotide sequence ID" value="NZ_BNJJ01000006.1"/>
</dbReference>
<dbReference type="Proteomes" id="UP000635565">
    <property type="component" value="Unassembled WGS sequence"/>
</dbReference>
<reference evidence="1 2" key="1">
    <citation type="journal article" date="2021" name="Int. J. Syst. Evol. Microbiol.">
        <title>Reticulibacter mediterranei gen. nov., sp. nov., within the new family Reticulibacteraceae fam. nov., and Ktedonospora formicarum gen. nov., sp. nov., Ktedonobacter robiniae sp. nov., Dictyobacter formicarum sp. nov. and Dictyobacter arantiisoli sp. nov., belonging to the class Ktedonobacteria.</title>
        <authorList>
            <person name="Yabe S."/>
            <person name="Zheng Y."/>
            <person name="Wang C.M."/>
            <person name="Sakai Y."/>
            <person name="Abe K."/>
            <person name="Yokota A."/>
            <person name="Donadio S."/>
            <person name="Cavaletti L."/>
            <person name="Monciardini P."/>
        </authorList>
    </citation>
    <scope>NUCLEOTIDE SEQUENCE [LARGE SCALE GENOMIC DNA]</scope>
    <source>
        <strain evidence="1 2">SOSP1-9</strain>
    </source>
</reference>
<gene>
    <name evidence="1" type="ORF">KSZ_23750</name>
</gene>
<name>A0ABQ3VF79_9CHLR</name>
<evidence type="ECO:0000313" key="2">
    <source>
        <dbReference type="Proteomes" id="UP000635565"/>
    </source>
</evidence>
<accession>A0ABQ3VF79</accession>
<evidence type="ECO:0000313" key="1">
    <source>
        <dbReference type="EMBL" id="GHO84369.1"/>
    </source>
</evidence>
<protein>
    <submittedName>
        <fullName evidence="1">Uncharacterized protein</fullName>
    </submittedName>
</protein>
<proteinExistence type="predicted"/>
<sequence length="157" mass="18237">MMEHTKNKTTLEQLRMLQPFDIPTLAQHAGVGTAIVYHALLRKPIHKEHAEQILDALSYDTGQRLSLDQVDIITWDDYQFLWIIRASPAEPHQTPEPEQAHLLDEYCFVYARDQRHASQLARHWLDQRLHLTQHFFTPCPEGFTVGDITVPDHLTAH</sequence>